<proteinExistence type="inferred from homology"/>
<dbReference type="Proteomes" id="UP000248616">
    <property type="component" value="Unassembled WGS sequence"/>
</dbReference>
<name>A0A2W7C5D6_9HYPH</name>
<comment type="similarity">
    <text evidence="1">Belongs to the HupF/HypC family.</text>
</comment>
<dbReference type="InterPro" id="IPR001109">
    <property type="entry name" value="Hydrogenase_HupF/HypC"/>
</dbReference>
<dbReference type="OrthoDB" id="9806017at2"/>
<dbReference type="AlphaFoldDB" id="A0A2W7C5D6"/>
<organism evidence="2 3">
    <name type="scientific">Mesorhizobium kowhaii</name>
    <dbReference type="NCBI Taxonomy" id="1300272"/>
    <lineage>
        <taxon>Bacteria</taxon>
        <taxon>Pseudomonadati</taxon>
        <taxon>Pseudomonadota</taxon>
        <taxon>Alphaproteobacteria</taxon>
        <taxon>Hyphomicrobiales</taxon>
        <taxon>Phyllobacteriaceae</taxon>
        <taxon>Mesorhizobium</taxon>
    </lineage>
</organism>
<protein>
    <submittedName>
        <fullName evidence="2">Hydrogenase</fullName>
    </submittedName>
</protein>
<dbReference type="EMBL" id="MZXV01000038">
    <property type="protein sequence ID" value="PZV37038.1"/>
    <property type="molecule type" value="Genomic_DNA"/>
</dbReference>
<dbReference type="GO" id="GO:0051604">
    <property type="term" value="P:protein maturation"/>
    <property type="evidence" value="ECO:0007669"/>
    <property type="project" value="TreeGrafter"/>
</dbReference>
<dbReference type="RefSeq" id="WP_111545600.1">
    <property type="nucleotide sequence ID" value="NZ_MZXV01000038.1"/>
</dbReference>
<accession>A0A2W7C5D6</accession>
<dbReference type="Pfam" id="PF01455">
    <property type="entry name" value="HupF_HypC"/>
    <property type="match status" value="1"/>
</dbReference>
<dbReference type="GO" id="GO:0005506">
    <property type="term" value="F:iron ion binding"/>
    <property type="evidence" value="ECO:0007669"/>
    <property type="project" value="TreeGrafter"/>
</dbReference>
<gene>
    <name evidence="2" type="ORF">B5V02_18365</name>
</gene>
<evidence type="ECO:0000256" key="1">
    <source>
        <dbReference type="ARBA" id="ARBA00006018"/>
    </source>
</evidence>
<dbReference type="GO" id="GO:1902670">
    <property type="term" value="F:carbon dioxide binding"/>
    <property type="evidence" value="ECO:0007669"/>
    <property type="project" value="TreeGrafter"/>
</dbReference>
<evidence type="ECO:0000313" key="2">
    <source>
        <dbReference type="EMBL" id="PZV37038.1"/>
    </source>
</evidence>
<comment type="caution">
    <text evidence="2">The sequence shown here is derived from an EMBL/GenBank/DDBJ whole genome shotgun (WGS) entry which is preliminary data.</text>
</comment>
<sequence length="80" mass="8701">MCLAIPARVVELLDDDMAVVAFGTVRKRISLALVADVSLDDFVLVHVGYALHKVSSEEAERTLQMMAEAGVLEELEEISA</sequence>
<dbReference type="InterPro" id="IPR019812">
    <property type="entry name" value="Hydgase_assmbl_chp_CS"/>
</dbReference>
<dbReference type="Gene3D" id="2.30.30.140">
    <property type="match status" value="1"/>
</dbReference>
<dbReference type="PANTHER" id="PTHR35177">
    <property type="entry name" value="HYDROGENASE MATURATION FACTOR HYBG"/>
    <property type="match status" value="1"/>
</dbReference>
<evidence type="ECO:0000313" key="3">
    <source>
        <dbReference type="Proteomes" id="UP000248616"/>
    </source>
</evidence>
<dbReference type="PANTHER" id="PTHR35177:SF2">
    <property type="entry name" value="HYDROGENASE MATURATION FACTOR HYBG"/>
    <property type="match status" value="1"/>
</dbReference>
<reference evidence="3" key="1">
    <citation type="submission" date="2017-03" db="EMBL/GenBank/DDBJ databases">
        <authorList>
            <person name="Safronova V.I."/>
            <person name="Sazanova A.L."/>
            <person name="Chirak E.R."/>
        </authorList>
    </citation>
    <scope>NUCLEOTIDE SEQUENCE [LARGE SCALE GENOMIC DNA]</scope>
    <source>
        <strain evidence="3">Ach-343</strain>
    </source>
</reference>
<dbReference type="PRINTS" id="PR00445">
    <property type="entry name" value="HUPFHYPC"/>
</dbReference>
<dbReference type="SUPFAM" id="SSF159127">
    <property type="entry name" value="HupF/HypC-like"/>
    <property type="match status" value="1"/>
</dbReference>
<dbReference type="NCBIfam" id="TIGR00074">
    <property type="entry name" value="hypC_hupF"/>
    <property type="match status" value="1"/>
</dbReference>
<dbReference type="PROSITE" id="PS01097">
    <property type="entry name" value="HUPF_HYPC"/>
    <property type="match status" value="1"/>
</dbReference>
<keyword evidence="3" id="KW-1185">Reference proteome</keyword>